<dbReference type="SUPFAM" id="SSF52058">
    <property type="entry name" value="L domain-like"/>
    <property type="match status" value="1"/>
</dbReference>
<keyword evidence="13" id="KW-1185">Reference proteome</keyword>
<dbReference type="Gramene" id="HORVU.MOREX.r3.4HG0331810.1">
    <property type="protein sequence ID" value="HORVU.MOREX.r3.4HG0331810.1"/>
    <property type="gene ID" value="HORVU.MOREX.r3.4HG0331810"/>
</dbReference>
<evidence type="ECO:0000256" key="1">
    <source>
        <dbReference type="ARBA" id="ARBA00008894"/>
    </source>
</evidence>
<dbReference type="Pfam" id="PF23559">
    <property type="entry name" value="WHD_DRP"/>
    <property type="match status" value="1"/>
</dbReference>
<evidence type="ECO:0000259" key="9">
    <source>
        <dbReference type="Pfam" id="PF18052"/>
    </source>
</evidence>
<dbReference type="PANTHER" id="PTHR36766">
    <property type="entry name" value="PLANT BROAD-SPECTRUM MILDEW RESISTANCE PROTEIN RPW8"/>
    <property type="match status" value="1"/>
</dbReference>
<dbReference type="PANTHER" id="PTHR36766:SF36">
    <property type="entry name" value="AAA+ ATPASE DOMAIN-CONTAINING PROTEIN"/>
    <property type="match status" value="1"/>
</dbReference>
<keyword evidence="4" id="KW-0547">Nucleotide-binding</keyword>
<keyword evidence="6" id="KW-0067">ATP-binding</keyword>
<dbReference type="KEGG" id="hvg:123446823"/>
<dbReference type="GO" id="GO:0006952">
    <property type="term" value="P:defense response"/>
    <property type="evidence" value="ECO:0007669"/>
    <property type="project" value="UniProtKB-KW"/>
</dbReference>
<dbReference type="SUPFAM" id="SSF52540">
    <property type="entry name" value="P-loop containing nucleoside triphosphate hydrolases"/>
    <property type="match status" value="1"/>
</dbReference>
<dbReference type="Gene3D" id="3.80.10.10">
    <property type="entry name" value="Ribonuclease Inhibitor"/>
    <property type="match status" value="2"/>
</dbReference>
<keyword evidence="3" id="KW-0677">Repeat</keyword>
<evidence type="ECO:0000256" key="3">
    <source>
        <dbReference type="ARBA" id="ARBA00022737"/>
    </source>
</evidence>
<dbReference type="Gene3D" id="3.40.50.300">
    <property type="entry name" value="P-loop containing nucleotide triphosphate hydrolases"/>
    <property type="match status" value="1"/>
</dbReference>
<dbReference type="InterPro" id="IPR002182">
    <property type="entry name" value="NB-ARC"/>
</dbReference>
<dbReference type="PRINTS" id="PR00364">
    <property type="entry name" value="DISEASERSIST"/>
</dbReference>
<comment type="similarity">
    <text evidence="1">Belongs to the disease resistance NB-LRR family.</text>
</comment>
<reference evidence="12" key="2">
    <citation type="submission" date="2020-10" db="EMBL/GenBank/DDBJ databases">
        <authorList>
            <person name="Scholz U."/>
            <person name="Mascher M."/>
            <person name="Fiebig A."/>
        </authorList>
    </citation>
    <scope>NUCLEOTIDE SEQUENCE [LARGE SCALE GENOMIC DNA]</scope>
    <source>
        <strain evidence="12">cv. Morex</strain>
    </source>
</reference>
<dbReference type="GO" id="GO:0051707">
    <property type="term" value="P:response to other organism"/>
    <property type="evidence" value="ECO:0007669"/>
    <property type="project" value="UniProtKB-ARBA"/>
</dbReference>
<sequence>MAGVLDALASYLTRMLAEMAKEEVAMLIGVSEGIEDLSIKLGDLKNFLVDADRRNITDESVRKWVGELKRAMYQATDIVDLCQLKAMEQSPSKSMGCLNPLLFCMRNPLHAHDIGTRIKELNEKLDSICKRGRSFDFVKLEAYQDMKRTRSPATDRKTDSLMERSGAVGEKIEEDTRALVEVLTREVDGGKTDRLLVVAIVGVGGIGKTTLSKKIFNDDAIKGKFTKQIWLSITQDFSDVELLSKSITAAGGDLPGGGAARDDKDLLVRALMNTIKDKKFFLVLDDMWGIDAWDKHLMTPFSYGGRGSRVLITTRHEAVARSMKAVHHHHIEKLGPEDAWSLLKRQVLTTEENRHEVDVLKDIGLQILAKCDGLPLAIKVMGGLLCNKEKSRGDWEDILHDDIWSVSPMSDDLNYAIYLSYQDMSPHLKQCFLHFSLKPKKVVLSINEIVSMWICEGLVQAGSKSLEEEGKKNYKELILRNLIEIDPSFPSRLICNMHDVVRSFAQFMARGETMVAHNGDAAKRTLRSSNFLRLSIETKGVGSDEFEWRYLREQKLLRTLISTTNLKTEPGDSLINFPSLRLLHIESGSIAALVECVHQLKHLRYLSLKRTDMSSLPENIHEMKFLQHICLEGCESFVKLPDGIIKLQGLRFLDIGGTCVNSIPRGFQALTNLRLLCGFPAYIDGDWCSMEELGSLSQLNYLALERLENVSSALLAAKAMVNEKKQLTYLALKCGSRVGDVSDPEKQILEAVFDAFCPQPCIEQIIIERYFGRRLPGWMASTAMVPLESLKLLCLEHLPCCTQLPDGLCRLPYLEWLQVDGASVIKCVGPEFVQQYSQRHRPSPQFAATFPKLHKLDFTRMGEWQEWVWDTEVKAMPFLEELGISGCKLGRMPPGLMSHATALKKLVIWNVQRLPSLENFVSVVELDLGKLPELAIISNLPKLQKLDIKYCPKLETLKDMDALRRLGLRVFSWENQLPVYLRTVKPSHLLLTCNLVVLTSMAEGESSSEWDKFSHIKQVEAYAEDGGDEKKWHVLYTSESGNIQTNIHQNRLVEEED</sequence>
<dbReference type="InterPro" id="IPR058922">
    <property type="entry name" value="WHD_DRP"/>
</dbReference>
<evidence type="ECO:0000256" key="2">
    <source>
        <dbReference type="ARBA" id="ARBA00022614"/>
    </source>
</evidence>
<dbReference type="InterPro" id="IPR027417">
    <property type="entry name" value="P-loop_NTPase"/>
</dbReference>
<keyword evidence="2" id="KW-0433">Leucine-rich repeat</keyword>
<evidence type="ECO:0000259" key="8">
    <source>
        <dbReference type="Pfam" id="PF00931"/>
    </source>
</evidence>
<evidence type="ECO:0000313" key="12">
    <source>
        <dbReference type="EnsemblPlants" id="HORVU.MOREX.r3.4HG0331810.1"/>
    </source>
</evidence>
<dbReference type="InterPro" id="IPR042197">
    <property type="entry name" value="Apaf_helical"/>
</dbReference>
<evidence type="ECO:0000259" key="10">
    <source>
        <dbReference type="Pfam" id="PF23559"/>
    </source>
</evidence>
<dbReference type="Proteomes" id="UP000011116">
    <property type="component" value="Chromosome 4H"/>
</dbReference>
<feature type="domain" description="Disease resistance N-terminal" evidence="9">
    <location>
        <begin position="10"/>
        <end position="92"/>
    </location>
</feature>
<dbReference type="InterPro" id="IPR055414">
    <property type="entry name" value="LRR_R13L4/SHOC2-like"/>
</dbReference>
<dbReference type="GO" id="GO:0043531">
    <property type="term" value="F:ADP binding"/>
    <property type="evidence" value="ECO:0007669"/>
    <property type="project" value="InterPro"/>
</dbReference>
<keyword evidence="7" id="KW-0175">Coiled coil</keyword>
<dbReference type="RefSeq" id="XP_044979300.1">
    <property type="nucleotide sequence ID" value="XM_045123365.1"/>
</dbReference>
<proteinExistence type="inferred from homology"/>
<dbReference type="Gramene" id="HORVU.MOREX.r2.4HG0276410.1">
    <property type="protein sequence ID" value="HORVU.MOREX.r2.4HG0276410.1"/>
    <property type="gene ID" value="HORVU.MOREX.r2.4HG0276410"/>
</dbReference>
<dbReference type="InterPro" id="IPR038005">
    <property type="entry name" value="RX-like_CC"/>
</dbReference>
<feature type="domain" description="NB-ARC" evidence="8">
    <location>
        <begin position="177"/>
        <end position="350"/>
    </location>
</feature>
<dbReference type="InterPro" id="IPR032675">
    <property type="entry name" value="LRR_dom_sf"/>
</dbReference>
<dbReference type="Pfam" id="PF18052">
    <property type="entry name" value="Rx_N"/>
    <property type="match status" value="1"/>
</dbReference>
<protein>
    <submittedName>
        <fullName evidence="12">Uncharacterized protein</fullName>
    </submittedName>
</protein>
<dbReference type="Gene3D" id="1.10.10.10">
    <property type="entry name" value="Winged helix-like DNA-binding domain superfamily/Winged helix DNA-binding domain"/>
    <property type="match status" value="1"/>
</dbReference>
<evidence type="ECO:0000256" key="7">
    <source>
        <dbReference type="ARBA" id="ARBA00023054"/>
    </source>
</evidence>
<feature type="domain" description="Disease resistance R13L4/SHOC-2-like LRR" evidence="11">
    <location>
        <begin position="572"/>
        <end position="893"/>
    </location>
</feature>
<reference evidence="13" key="1">
    <citation type="journal article" date="2012" name="Nature">
        <title>A physical, genetic and functional sequence assembly of the barley genome.</title>
        <authorList>
            <consortium name="The International Barley Genome Sequencing Consortium"/>
            <person name="Mayer K.F."/>
            <person name="Waugh R."/>
            <person name="Brown J.W."/>
            <person name="Schulman A."/>
            <person name="Langridge P."/>
            <person name="Platzer M."/>
            <person name="Fincher G.B."/>
            <person name="Muehlbauer G.J."/>
            <person name="Sato K."/>
            <person name="Close T.J."/>
            <person name="Wise R.P."/>
            <person name="Stein N."/>
        </authorList>
    </citation>
    <scope>NUCLEOTIDE SEQUENCE [LARGE SCALE GENOMIC DNA]</scope>
    <source>
        <strain evidence="13">cv. Morex</strain>
    </source>
</reference>
<dbReference type="AlphaFoldDB" id="A0A287MVS8"/>
<dbReference type="GeneID" id="123446823"/>
<reference evidence="12" key="3">
    <citation type="submission" date="2022-01" db="UniProtKB">
        <authorList>
            <consortium name="EnsemblPlants"/>
        </authorList>
    </citation>
    <scope>IDENTIFICATION</scope>
    <source>
        <strain evidence="12">subsp. vulgare</strain>
    </source>
</reference>
<dbReference type="GO" id="GO:0005524">
    <property type="term" value="F:ATP binding"/>
    <property type="evidence" value="ECO:0007669"/>
    <property type="project" value="UniProtKB-KW"/>
</dbReference>
<gene>
    <name evidence="12" type="primary">LOC123446823</name>
</gene>
<evidence type="ECO:0000256" key="5">
    <source>
        <dbReference type="ARBA" id="ARBA00022821"/>
    </source>
</evidence>
<dbReference type="ExpressionAtlas" id="A0A287MVS8">
    <property type="expression patterns" value="baseline"/>
</dbReference>
<evidence type="ECO:0000256" key="4">
    <source>
        <dbReference type="ARBA" id="ARBA00022741"/>
    </source>
</evidence>
<dbReference type="SMR" id="A0A287MVS8"/>
<dbReference type="InterPro" id="IPR041118">
    <property type="entry name" value="Rx_N"/>
</dbReference>
<dbReference type="CDD" id="cd14798">
    <property type="entry name" value="RX-CC_like"/>
    <property type="match status" value="1"/>
</dbReference>
<dbReference type="OMA" id="GMEENGK"/>
<name>A0A287MVS8_HORVV</name>
<dbReference type="Pfam" id="PF00931">
    <property type="entry name" value="NB-ARC"/>
    <property type="match status" value="1"/>
</dbReference>
<evidence type="ECO:0000313" key="13">
    <source>
        <dbReference type="Proteomes" id="UP000011116"/>
    </source>
</evidence>
<dbReference type="InterPro" id="IPR036388">
    <property type="entry name" value="WH-like_DNA-bd_sf"/>
</dbReference>
<keyword evidence="5" id="KW-0611">Plant defense</keyword>
<dbReference type="OrthoDB" id="762143at2759"/>
<dbReference type="Pfam" id="PF23598">
    <property type="entry name" value="LRR_14"/>
    <property type="match status" value="1"/>
</dbReference>
<evidence type="ECO:0000259" key="11">
    <source>
        <dbReference type="Pfam" id="PF23598"/>
    </source>
</evidence>
<organism evidence="12 13">
    <name type="scientific">Hordeum vulgare subsp. vulgare</name>
    <name type="common">Domesticated barley</name>
    <dbReference type="NCBI Taxonomy" id="112509"/>
    <lineage>
        <taxon>Eukaryota</taxon>
        <taxon>Viridiplantae</taxon>
        <taxon>Streptophyta</taxon>
        <taxon>Embryophyta</taxon>
        <taxon>Tracheophyta</taxon>
        <taxon>Spermatophyta</taxon>
        <taxon>Magnoliopsida</taxon>
        <taxon>Liliopsida</taxon>
        <taxon>Poales</taxon>
        <taxon>Poaceae</taxon>
        <taxon>BOP clade</taxon>
        <taxon>Pooideae</taxon>
        <taxon>Triticodae</taxon>
        <taxon>Triticeae</taxon>
        <taxon>Hordeinae</taxon>
        <taxon>Hordeum</taxon>
    </lineage>
</organism>
<accession>A0A287MVS8</accession>
<dbReference type="Gene3D" id="1.20.5.4130">
    <property type="match status" value="1"/>
</dbReference>
<evidence type="ECO:0000256" key="6">
    <source>
        <dbReference type="ARBA" id="ARBA00022840"/>
    </source>
</evidence>
<feature type="domain" description="Disease resistance protein winged helix" evidence="10">
    <location>
        <begin position="439"/>
        <end position="504"/>
    </location>
</feature>
<dbReference type="Gene3D" id="1.10.8.430">
    <property type="entry name" value="Helical domain of apoptotic protease-activating factors"/>
    <property type="match status" value="1"/>
</dbReference>
<dbReference type="EnsemblPlants" id="HORVU.MOREX.r3.4HG0331810.1">
    <property type="protein sequence ID" value="HORVU.MOREX.r3.4HG0331810.1"/>
    <property type="gene ID" value="HORVU.MOREX.r3.4HG0331810"/>
</dbReference>